<evidence type="ECO:0000313" key="1">
    <source>
        <dbReference type="EMBL" id="KAF0454396.1"/>
    </source>
</evidence>
<dbReference type="AlphaFoldDB" id="A0A8H4A7P0"/>
<dbReference type="EMBL" id="WTPW01000640">
    <property type="protein sequence ID" value="KAF0492555.1"/>
    <property type="molecule type" value="Genomic_DNA"/>
</dbReference>
<evidence type="ECO:0000313" key="2">
    <source>
        <dbReference type="EMBL" id="KAF0492555.1"/>
    </source>
</evidence>
<gene>
    <name evidence="1" type="ORF">F8M41_001597</name>
    <name evidence="2" type="ORF">F8M41_021615</name>
</gene>
<sequence>MKNEKRIFGNPDALSRHLPLVTEGEKTTKTINNLVKEKEKNIILVISTKELAHLEVKYHKSWLQNYGCMNYKINSRIVKENVIKVDPKMEEGTIV</sequence>
<proteinExistence type="predicted"/>
<dbReference type="EMBL" id="WTPW01001128">
    <property type="protein sequence ID" value="KAF0454396.1"/>
    <property type="molecule type" value="Genomic_DNA"/>
</dbReference>
<name>A0A8H4A7P0_GIGMA</name>
<comment type="caution">
    <text evidence="1">The sequence shown here is derived from an EMBL/GenBank/DDBJ whole genome shotgun (WGS) entry which is preliminary data.</text>
</comment>
<keyword evidence="3" id="KW-1185">Reference proteome</keyword>
<accession>A0A8H4A7P0</accession>
<protein>
    <submittedName>
        <fullName evidence="1">Uncharacterized protein</fullName>
    </submittedName>
</protein>
<dbReference type="Proteomes" id="UP000439903">
    <property type="component" value="Unassembled WGS sequence"/>
</dbReference>
<evidence type="ECO:0000313" key="3">
    <source>
        <dbReference type="Proteomes" id="UP000439903"/>
    </source>
</evidence>
<reference evidence="1 3" key="1">
    <citation type="journal article" date="2019" name="Environ. Microbiol.">
        <title>At the nexus of three kingdoms: the genome of the mycorrhizal fungus Gigaspora margarita provides insights into plant, endobacterial and fungal interactions.</title>
        <authorList>
            <person name="Venice F."/>
            <person name="Ghignone S."/>
            <person name="Salvioli di Fossalunga A."/>
            <person name="Amselem J."/>
            <person name="Novero M."/>
            <person name="Xianan X."/>
            <person name="Sedzielewska Toro K."/>
            <person name="Morin E."/>
            <person name="Lipzen A."/>
            <person name="Grigoriev I.V."/>
            <person name="Henrissat B."/>
            <person name="Martin F.M."/>
            <person name="Bonfante P."/>
        </authorList>
    </citation>
    <scope>NUCLEOTIDE SEQUENCE [LARGE SCALE GENOMIC DNA]</scope>
    <source>
        <strain evidence="1 3">BEG34</strain>
    </source>
</reference>
<organism evidence="1 3">
    <name type="scientific">Gigaspora margarita</name>
    <dbReference type="NCBI Taxonomy" id="4874"/>
    <lineage>
        <taxon>Eukaryota</taxon>
        <taxon>Fungi</taxon>
        <taxon>Fungi incertae sedis</taxon>
        <taxon>Mucoromycota</taxon>
        <taxon>Glomeromycotina</taxon>
        <taxon>Glomeromycetes</taxon>
        <taxon>Diversisporales</taxon>
        <taxon>Gigasporaceae</taxon>
        <taxon>Gigaspora</taxon>
    </lineage>
</organism>